<dbReference type="AlphaFoldDB" id="A0A955I3I6"/>
<evidence type="ECO:0000256" key="4">
    <source>
        <dbReference type="ARBA" id="ARBA00022840"/>
    </source>
</evidence>
<evidence type="ECO:0000259" key="5">
    <source>
        <dbReference type="PROSITE" id="PS50893"/>
    </source>
</evidence>
<gene>
    <name evidence="6" type="ORF">KC685_04760</name>
</gene>
<accession>A0A955I3I6</accession>
<organism evidence="6 7">
    <name type="scientific">Candidatus Dojkabacteria bacterium</name>
    <dbReference type="NCBI Taxonomy" id="2099670"/>
    <lineage>
        <taxon>Bacteria</taxon>
        <taxon>Candidatus Dojkabacteria</taxon>
    </lineage>
</organism>
<dbReference type="EMBL" id="JAGQLN010000024">
    <property type="protein sequence ID" value="MCA9377199.1"/>
    <property type="molecule type" value="Genomic_DNA"/>
</dbReference>
<dbReference type="CDD" id="cd03220">
    <property type="entry name" value="ABC_KpsT_Wzt"/>
    <property type="match status" value="1"/>
</dbReference>
<evidence type="ECO:0000256" key="3">
    <source>
        <dbReference type="ARBA" id="ARBA00022741"/>
    </source>
</evidence>
<dbReference type="InterPro" id="IPR003593">
    <property type="entry name" value="AAA+_ATPase"/>
</dbReference>
<dbReference type="InterPro" id="IPR050683">
    <property type="entry name" value="Bact_Polysacc_Export_ATP-bd"/>
</dbReference>
<dbReference type="PANTHER" id="PTHR46743">
    <property type="entry name" value="TEICHOIC ACIDS EXPORT ATP-BINDING PROTEIN TAGH"/>
    <property type="match status" value="1"/>
</dbReference>
<dbReference type="Proteomes" id="UP000741282">
    <property type="component" value="Unassembled WGS sequence"/>
</dbReference>
<dbReference type="Pfam" id="PF00005">
    <property type="entry name" value="ABC_tran"/>
    <property type="match status" value="1"/>
</dbReference>
<dbReference type="SUPFAM" id="SSF52540">
    <property type="entry name" value="P-loop containing nucleoside triphosphate hydrolases"/>
    <property type="match status" value="1"/>
</dbReference>
<feature type="domain" description="ABC transporter" evidence="5">
    <location>
        <begin position="12"/>
        <end position="254"/>
    </location>
</feature>
<dbReference type="GO" id="GO:0016020">
    <property type="term" value="C:membrane"/>
    <property type="evidence" value="ECO:0007669"/>
    <property type="project" value="InterPro"/>
</dbReference>
<reference evidence="6" key="1">
    <citation type="submission" date="2020-04" db="EMBL/GenBank/DDBJ databases">
        <authorList>
            <person name="Zhang T."/>
        </authorList>
    </citation>
    <scope>NUCLEOTIDE SEQUENCE</scope>
    <source>
        <strain evidence="6">HKST-UBA17</strain>
    </source>
</reference>
<evidence type="ECO:0000256" key="1">
    <source>
        <dbReference type="ARBA" id="ARBA00005417"/>
    </source>
</evidence>
<evidence type="ECO:0000313" key="7">
    <source>
        <dbReference type="Proteomes" id="UP000741282"/>
    </source>
</evidence>
<dbReference type="InterPro" id="IPR003439">
    <property type="entry name" value="ABC_transporter-like_ATP-bd"/>
</dbReference>
<proteinExistence type="inferred from homology"/>
<keyword evidence="4 6" id="KW-0067">ATP-binding</keyword>
<keyword evidence="2" id="KW-0813">Transport</keyword>
<dbReference type="GO" id="GO:0016887">
    <property type="term" value="F:ATP hydrolysis activity"/>
    <property type="evidence" value="ECO:0007669"/>
    <property type="project" value="InterPro"/>
</dbReference>
<dbReference type="Gene3D" id="3.40.50.300">
    <property type="entry name" value="P-loop containing nucleotide triphosphate hydrolases"/>
    <property type="match status" value="1"/>
</dbReference>
<comment type="caution">
    <text evidence="6">The sequence shown here is derived from an EMBL/GenBank/DDBJ whole genome shotgun (WGS) entry which is preliminary data.</text>
</comment>
<dbReference type="InterPro" id="IPR027417">
    <property type="entry name" value="P-loop_NTPase"/>
</dbReference>
<dbReference type="SMART" id="SM00382">
    <property type="entry name" value="AAA"/>
    <property type="match status" value="1"/>
</dbReference>
<name>A0A955I3I6_9BACT</name>
<protein>
    <submittedName>
        <fullName evidence="6">ABC transporter ATP-binding protein</fullName>
    </submittedName>
</protein>
<dbReference type="PANTHER" id="PTHR46743:SF2">
    <property type="entry name" value="TEICHOIC ACIDS EXPORT ATP-BINDING PROTEIN TAGH"/>
    <property type="match status" value="1"/>
</dbReference>
<evidence type="ECO:0000256" key="2">
    <source>
        <dbReference type="ARBA" id="ARBA00022448"/>
    </source>
</evidence>
<dbReference type="InterPro" id="IPR015860">
    <property type="entry name" value="ABC_transpr_TagH-like"/>
</dbReference>
<dbReference type="GO" id="GO:0005524">
    <property type="term" value="F:ATP binding"/>
    <property type="evidence" value="ECO:0007669"/>
    <property type="project" value="UniProtKB-KW"/>
</dbReference>
<comment type="similarity">
    <text evidence="1">Belongs to the ABC transporter superfamily.</text>
</comment>
<dbReference type="GO" id="GO:0140359">
    <property type="term" value="F:ABC-type transporter activity"/>
    <property type="evidence" value="ECO:0007669"/>
    <property type="project" value="InterPro"/>
</dbReference>
<evidence type="ECO:0000313" key="6">
    <source>
        <dbReference type="EMBL" id="MCA9377199.1"/>
    </source>
</evidence>
<reference evidence="6" key="2">
    <citation type="journal article" date="2021" name="Microbiome">
        <title>Successional dynamics and alternative stable states in a saline activated sludge microbial community over 9 years.</title>
        <authorList>
            <person name="Wang Y."/>
            <person name="Ye J."/>
            <person name="Ju F."/>
            <person name="Liu L."/>
            <person name="Boyd J.A."/>
            <person name="Deng Y."/>
            <person name="Parks D.H."/>
            <person name="Jiang X."/>
            <person name="Yin X."/>
            <person name="Woodcroft B.J."/>
            <person name="Tyson G.W."/>
            <person name="Hugenholtz P."/>
            <person name="Polz M.F."/>
            <person name="Zhang T."/>
        </authorList>
    </citation>
    <scope>NUCLEOTIDE SEQUENCE</scope>
    <source>
        <strain evidence="6">HKST-UBA17</strain>
    </source>
</reference>
<keyword evidence="3" id="KW-0547">Nucleotide-binding</keyword>
<sequence>MGNDNSKNIPMLEVKDLSKTFRINTERNDTIKKTFLNMFRKGESHEFKALDGVSFELNKGDLLGIIGKNGSGKSTLLKVISGIYLPDGGEVISRGRIVPFLELGVGFNPELNARENIYLNGVILGLKRKEVEERFDAIVDFAEIRGFLDTPVKNFSSGMYVRLAFSIAMQVEADLYILDEVLSVGDIGFQEKSIGKLEELLSKGATVIFVSHSMEQITKYCSRVMYLQEGRKVMEGGADEVVARYVEDIHIQNS</sequence>
<dbReference type="PROSITE" id="PS50893">
    <property type="entry name" value="ABC_TRANSPORTER_2"/>
    <property type="match status" value="1"/>
</dbReference>